<protein>
    <submittedName>
        <fullName evidence="3">Uncharacterized protein LOC112691400</fullName>
    </submittedName>
</protein>
<feature type="domain" description="HAT C-terminal dimerisation" evidence="1">
    <location>
        <begin position="92"/>
        <end position="159"/>
    </location>
</feature>
<name>A0A8B8GDX3_9HEMI</name>
<dbReference type="InterPro" id="IPR008906">
    <property type="entry name" value="HATC_C_dom"/>
</dbReference>
<evidence type="ECO:0000313" key="2">
    <source>
        <dbReference type="Proteomes" id="UP000694846"/>
    </source>
</evidence>
<dbReference type="AlphaFoldDB" id="A0A8B8GDX3"/>
<accession>A0A8B8GDX3</accession>
<reference evidence="3" key="1">
    <citation type="submission" date="2025-08" db="UniProtKB">
        <authorList>
            <consortium name="RefSeq"/>
        </authorList>
    </citation>
    <scope>IDENTIFICATION</scope>
    <source>
        <tissue evidence="3">Whole body</tissue>
    </source>
</reference>
<dbReference type="OrthoDB" id="6598850at2759"/>
<proteinExistence type="predicted"/>
<dbReference type="RefSeq" id="XP_025421429.1">
    <property type="nucleotide sequence ID" value="XM_025565644.1"/>
</dbReference>
<organism evidence="2 3">
    <name type="scientific">Sipha flava</name>
    <name type="common">yellow sugarcane aphid</name>
    <dbReference type="NCBI Taxonomy" id="143950"/>
    <lineage>
        <taxon>Eukaryota</taxon>
        <taxon>Metazoa</taxon>
        <taxon>Ecdysozoa</taxon>
        <taxon>Arthropoda</taxon>
        <taxon>Hexapoda</taxon>
        <taxon>Insecta</taxon>
        <taxon>Pterygota</taxon>
        <taxon>Neoptera</taxon>
        <taxon>Paraneoptera</taxon>
        <taxon>Hemiptera</taxon>
        <taxon>Sternorrhyncha</taxon>
        <taxon>Aphidomorpha</taxon>
        <taxon>Aphidoidea</taxon>
        <taxon>Aphididae</taxon>
        <taxon>Sipha</taxon>
    </lineage>
</organism>
<evidence type="ECO:0000259" key="1">
    <source>
        <dbReference type="Pfam" id="PF05699"/>
    </source>
</evidence>
<keyword evidence="2" id="KW-1185">Reference proteome</keyword>
<dbReference type="PANTHER" id="PTHR45749:SF21">
    <property type="entry name" value="DUF4371 DOMAIN-CONTAINING PROTEIN"/>
    <property type="match status" value="1"/>
</dbReference>
<gene>
    <name evidence="3" type="primary">LOC112691400</name>
</gene>
<evidence type="ECO:0000313" key="3">
    <source>
        <dbReference type="RefSeq" id="XP_025421429.1"/>
    </source>
</evidence>
<dbReference type="GeneID" id="112691400"/>
<dbReference type="Pfam" id="PF05699">
    <property type="entry name" value="Dimer_Tnp_hAT"/>
    <property type="match status" value="1"/>
</dbReference>
<sequence>MLQAFGHFIFINWKQTFHSYFQNCTTVRMEVIVNGYLIELRKKFYFAIYVFVMVMVQDHFPKDFLSEGLKSDDDIIVYVHSSSAKCCVTCCFEVLVKYNLYANTYRGLYFAYKFMLTLSITQVKCERTFSKLKFVKNYLRNTISQNVLESMLLMNVEKDILKKIVILNTSLIN</sequence>
<dbReference type="PANTHER" id="PTHR45749">
    <property type="match status" value="1"/>
</dbReference>
<dbReference type="GO" id="GO:0046983">
    <property type="term" value="F:protein dimerization activity"/>
    <property type="evidence" value="ECO:0007669"/>
    <property type="project" value="InterPro"/>
</dbReference>
<dbReference type="Proteomes" id="UP000694846">
    <property type="component" value="Unplaced"/>
</dbReference>